<dbReference type="Proteomes" id="UP001321804">
    <property type="component" value="Chromosome"/>
</dbReference>
<reference evidence="17 18" key="1">
    <citation type="journal article" date="2023" name="Microbiol. Spectr.">
        <title>Symbiosis of Carpenter Bees with Uncharacterized Lactic Acid Bacteria Showing NAD Auxotrophy.</title>
        <authorList>
            <person name="Kawasaki S."/>
            <person name="Ozawa K."/>
            <person name="Mori T."/>
            <person name="Yamamoto A."/>
            <person name="Ito M."/>
            <person name="Ohkuma M."/>
            <person name="Sakamoto M."/>
            <person name="Matsutani M."/>
        </authorList>
    </citation>
    <scope>NUCLEOTIDE SEQUENCE [LARGE SCALE GENOMIC DNA]</scope>
    <source>
        <strain evidence="17 18">KimC2</strain>
    </source>
</reference>
<dbReference type="InterPro" id="IPR015865">
    <property type="entry name" value="Riboflavin_kinase_bac/euk"/>
</dbReference>
<dbReference type="NCBIfam" id="NF004162">
    <property type="entry name" value="PRK05627.1-5"/>
    <property type="match status" value="1"/>
</dbReference>
<comment type="pathway">
    <text evidence="3 15">Cofactor biosynthesis; FMN biosynthesis; FMN from riboflavin (ATP route): step 1/1.</text>
</comment>
<comment type="function">
    <text evidence="1">Catalyzes the phosphorylation of riboflavin to FMN followed by the adenylation of FMN to FAD.</text>
</comment>
<dbReference type="SUPFAM" id="SSF82114">
    <property type="entry name" value="Riboflavin kinase-like"/>
    <property type="match status" value="1"/>
</dbReference>
<dbReference type="Pfam" id="PF06574">
    <property type="entry name" value="FAD_syn"/>
    <property type="match status" value="1"/>
</dbReference>
<dbReference type="GO" id="GO:0009398">
    <property type="term" value="P:FMN biosynthetic process"/>
    <property type="evidence" value="ECO:0007669"/>
    <property type="project" value="UniProtKB-UniRule"/>
</dbReference>
<dbReference type="GO" id="GO:0006747">
    <property type="term" value="P:FAD biosynthetic process"/>
    <property type="evidence" value="ECO:0007669"/>
    <property type="project" value="UniProtKB-UniRule"/>
</dbReference>
<organism evidence="17 18">
    <name type="scientific">Xylocopilactobacillus apis</name>
    <dbReference type="NCBI Taxonomy" id="2932183"/>
    <lineage>
        <taxon>Bacteria</taxon>
        <taxon>Bacillati</taxon>
        <taxon>Bacillota</taxon>
        <taxon>Bacilli</taxon>
        <taxon>Lactobacillales</taxon>
        <taxon>Lactobacillaceae</taxon>
        <taxon>Xylocopilactobacillus</taxon>
    </lineage>
</organism>
<keyword evidence="4 15" id="KW-0285">Flavoprotein</keyword>
<keyword evidence="11 15" id="KW-0067">ATP-binding</keyword>
<keyword evidence="5 15" id="KW-0288">FMN</keyword>
<comment type="catalytic activity">
    <reaction evidence="14 15">
        <text>FMN + ATP + H(+) = FAD + diphosphate</text>
        <dbReference type="Rhea" id="RHEA:17237"/>
        <dbReference type="ChEBI" id="CHEBI:15378"/>
        <dbReference type="ChEBI" id="CHEBI:30616"/>
        <dbReference type="ChEBI" id="CHEBI:33019"/>
        <dbReference type="ChEBI" id="CHEBI:57692"/>
        <dbReference type="ChEBI" id="CHEBI:58210"/>
        <dbReference type="EC" id="2.7.7.2"/>
    </reaction>
</comment>
<dbReference type="AlphaFoldDB" id="A0AAU9CQP5"/>
<evidence type="ECO:0000256" key="14">
    <source>
        <dbReference type="ARBA" id="ARBA00049494"/>
    </source>
</evidence>
<keyword evidence="6 15" id="KW-0808">Transferase</keyword>
<dbReference type="NCBIfam" id="TIGR00125">
    <property type="entry name" value="cyt_tran_rel"/>
    <property type="match status" value="1"/>
</dbReference>
<dbReference type="SMART" id="SM00904">
    <property type="entry name" value="Flavokinase"/>
    <property type="match status" value="1"/>
</dbReference>
<dbReference type="GO" id="GO:0008531">
    <property type="term" value="F:riboflavin kinase activity"/>
    <property type="evidence" value="ECO:0007669"/>
    <property type="project" value="UniProtKB-UniRule"/>
</dbReference>
<gene>
    <name evidence="17" type="primary">ribC</name>
    <name evidence="17" type="ORF">KIMC2_08190</name>
</gene>
<dbReference type="CDD" id="cd02064">
    <property type="entry name" value="FAD_synthetase_N"/>
    <property type="match status" value="1"/>
</dbReference>
<dbReference type="KEGG" id="xak:KIMC2_08190"/>
<dbReference type="SUPFAM" id="SSF52374">
    <property type="entry name" value="Nucleotidylyl transferase"/>
    <property type="match status" value="1"/>
</dbReference>
<dbReference type="InterPro" id="IPR014729">
    <property type="entry name" value="Rossmann-like_a/b/a_fold"/>
</dbReference>
<name>A0AAU9CQP5_9LACO</name>
<evidence type="ECO:0000256" key="15">
    <source>
        <dbReference type="PIRNR" id="PIRNR004491"/>
    </source>
</evidence>
<dbReference type="InterPro" id="IPR015864">
    <property type="entry name" value="FAD_synthase"/>
</dbReference>
<comment type="pathway">
    <text evidence="2 15">Cofactor biosynthesis; FAD biosynthesis; FAD from FMN: step 1/1.</text>
</comment>
<dbReference type="PANTHER" id="PTHR22749:SF6">
    <property type="entry name" value="RIBOFLAVIN KINASE"/>
    <property type="match status" value="1"/>
</dbReference>
<evidence type="ECO:0000313" key="18">
    <source>
        <dbReference type="Proteomes" id="UP001321804"/>
    </source>
</evidence>
<keyword evidence="7 15" id="KW-0548">Nucleotidyltransferase</keyword>
<accession>A0AAU9CQP5</accession>
<dbReference type="FunFam" id="3.40.50.620:FF:000021">
    <property type="entry name" value="Riboflavin biosynthesis protein"/>
    <property type="match status" value="1"/>
</dbReference>
<keyword evidence="8 15" id="KW-0547">Nucleotide-binding</keyword>
<dbReference type="GO" id="GO:0009231">
    <property type="term" value="P:riboflavin biosynthetic process"/>
    <property type="evidence" value="ECO:0007669"/>
    <property type="project" value="InterPro"/>
</dbReference>
<feature type="domain" description="Riboflavin kinase" evidence="16">
    <location>
        <begin position="185"/>
        <end position="309"/>
    </location>
</feature>
<evidence type="ECO:0000256" key="1">
    <source>
        <dbReference type="ARBA" id="ARBA00002121"/>
    </source>
</evidence>
<evidence type="ECO:0000256" key="3">
    <source>
        <dbReference type="ARBA" id="ARBA00005201"/>
    </source>
</evidence>
<evidence type="ECO:0000256" key="7">
    <source>
        <dbReference type="ARBA" id="ARBA00022695"/>
    </source>
</evidence>
<evidence type="ECO:0000256" key="6">
    <source>
        <dbReference type="ARBA" id="ARBA00022679"/>
    </source>
</evidence>
<dbReference type="InterPro" id="IPR002606">
    <property type="entry name" value="Riboflavin_kinase_bac"/>
</dbReference>
<dbReference type="EMBL" id="AP026801">
    <property type="protein sequence ID" value="BDR56257.1"/>
    <property type="molecule type" value="Genomic_DNA"/>
</dbReference>
<dbReference type="NCBIfam" id="TIGR00083">
    <property type="entry name" value="ribF"/>
    <property type="match status" value="1"/>
</dbReference>
<evidence type="ECO:0000256" key="13">
    <source>
        <dbReference type="ARBA" id="ARBA00047880"/>
    </source>
</evidence>
<dbReference type="InterPro" id="IPR004821">
    <property type="entry name" value="Cyt_trans-like"/>
</dbReference>
<evidence type="ECO:0000256" key="2">
    <source>
        <dbReference type="ARBA" id="ARBA00004726"/>
    </source>
</evidence>
<dbReference type="Gene3D" id="2.40.30.30">
    <property type="entry name" value="Riboflavin kinase-like"/>
    <property type="match status" value="1"/>
</dbReference>
<proteinExistence type="inferred from homology"/>
<evidence type="ECO:0000256" key="10">
    <source>
        <dbReference type="ARBA" id="ARBA00022827"/>
    </source>
</evidence>
<keyword evidence="12" id="KW-0511">Multifunctional enzyme</keyword>
<dbReference type="EC" id="2.7.7.2" evidence="15"/>
<protein>
    <recommendedName>
        <fullName evidence="15">Riboflavin biosynthesis protein</fullName>
    </recommendedName>
    <domain>
        <recommendedName>
            <fullName evidence="15">Riboflavin kinase</fullName>
            <ecNumber evidence="15">2.7.1.26</ecNumber>
        </recommendedName>
        <alternativeName>
            <fullName evidence="15">Flavokinase</fullName>
        </alternativeName>
    </domain>
    <domain>
        <recommendedName>
            <fullName evidence="15">FMN adenylyltransferase</fullName>
            <ecNumber evidence="15">2.7.7.2</ecNumber>
        </recommendedName>
        <alternativeName>
            <fullName evidence="15">FAD pyrophosphorylase</fullName>
        </alternativeName>
        <alternativeName>
            <fullName evidence="15">FAD synthase</fullName>
        </alternativeName>
    </domain>
</protein>
<dbReference type="PIRSF" id="PIRSF004491">
    <property type="entry name" value="FAD_Synth"/>
    <property type="match status" value="1"/>
</dbReference>
<evidence type="ECO:0000313" key="17">
    <source>
        <dbReference type="EMBL" id="BDR56257.1"/>
    </source>
</evidence>
<dbReference type="PANTHER" id="PTHR22749">
    <property type="entry name" value="RIBOFLAVIN KINASE/FMN ADENYLYLTRANSFERASE"/>
    <property type="match status" value="1"/>
</dbReference>
<keyword evidence="10 15" id="KW-0274">FAD</keyword>
<dbReference type="RefSeq" id="WP_317698154.1">
    <property type="nucleotide sequence ID" value="NZ_AP026801.1"/>
</dbReference>
<dbReference type="EC" id="2.7.1.26" evidence="15"/>
<dbReference type="GO" id="GO:0003919">
    <property type="term" value="F:FMN adenylyltransferase activity"/>
    <property type="evidence" value="ECO:0007669"/>
    <property type="project" value="UniProtKB-UniRule"/>
</dbReference>
<dbReference type="Pfam" id="PF01687">
    <property type="entry name" value="Flavokinase"/>
    <property type="match status" value="1"/>
</dbReference>
<sequence>MKIIQIKKNDEIKELNLPNNIMTAGFFDGVHLGHQELIKKSRNIADNLSLPLIVMTFWPYPKQFYTEVPTPYPVLTTQNDKYEIFDQLGVDMVIEIEFNSQIQKMEPQIFVDKYIKAAHVTKFIAGLDFTYGKKDIANMDLLPNYARGDFSVEKVPFTQLNGTKVSSSKIRSEILKGNFQSAKKLLGRSYITKGKVVTGEQIGRTLGFPTANVENDDDYLIPKDGVYFTKVQLDENEFWGITSVGNKPTYNGNRKYIETYILDFNHNIYGKELNIEWVYFERPQKKFESEKELIQEIKNDELNVRRYIQTK</sequence>
<comment type="catalytic activity">
    <reaction evidence="13 15">
        <text>riboflavin + ATP = FMN + ADP + H(+)</text>
        <dbReference type="Rhea" id="RHEA:14357"/>
        <dbReference type="ChEBI" id="CHEBI:15378"/>
        <dbReference type="ChEBI" id="CHEBI:30616"/>
        <dbReference type="ChEBI" id="CHEBI:57986"/>
        <dbReference type="ChEBI" id="CHEBI:58210"/>
        <dbReference type="ChEBI" id="CHEBI:456216"/>
        <dbReference type="EC" id="2.7.1.26"/>
    </reaction>
</comment>
<evidence type="ECO:0000256" key="4">
    <source>
        <dbReference type="ARBA" id="ARBA00022630"/>
    </source>
</evidence>
<dbReference type="FunFam" id="2.40.30.30:FF:000003">
    <property type="entry name" value="Riboflavin biosynthesis protein"/>
    <property type="match status" value="1"/>
</dbReference>
<keyword evidence="9 15" id="KW-0418">Kinase</keyword>
<dbReference type="GO" id="GO:0005524">
    <property type="term" value="F:ATP binding"/>
    <property type="evidence" value="ECO:0007669"/>
    <property type="project" value="UniProtKB-UniRule"/>
</dbReference>
<evidence type="ECO:0000256" key="5">
    <source>
        <dbReference type="ARBA" id="ARBA00022643"/>
    </source>
</evidence>
<evidence type="ECO:0000259" key="16">
    <source>
        <dbReference type="SMART" id="SM00904"/>
    </source>
</evidence>
<keyword evidence="18" id="KW-1185">Reference proteome</keyword>
<evidence type="ECO:0000256" key="11">
    <source>
        <dbReference type="ARBA" id="ARBA00022840"/>
    </source>
</evidence>
<comment type="similarity">
    <text evidence="15">Belongs to the ribF family.</text>
</comment>
<dbReference type="Gene3D" id="3.40.50.620">
    <property type="entry name" value="HUPs"/>
    <property type="match status" value="1"/>
</dbReference>
<dbReference type="InterPro" id="IPR023465">
    <property type="entry name" value="Riboflavin_kinase_dom_sf"/>
</dbReference>
<dbReference type="InterPro" id="IPR023468">
    <property type="entry name" value="Riboflavin_kinase"/>
</dbReference>
<evidence type="ECO:0000256" key="8">
    <source>
        <dbReference type="ARBA" id="ARBA00022741"/>
    </source>
</evidence>
<evidence type="ECO:0000256" key="9">
    <source>
        <dbReference type="ARBA" id="ARBA00022777"/>
    </source>
</evidence>
<evidence type="ECO:0000256" key="12">
    <source>
        <dbReference type="ARBA" id="ARBA00023268"/>
    </source>
</evidence>